<dbReference type="PANTHER" id="PTHR43547:SF2">
    <property type="entry name" value="HYBRID SIGNAL TRANSDUCTION HISTIDINE KINASE C"/>
    <property type="match status" value="1"/>
</dbReference>
<dbReference type="Proteomes" id="UP000317093">
    <property type="component" value="Chromosome"/>
</dbReference>
<dbReference type="InterPro" id="IPR011006">
    <property type="entry name" value="CheY-like_superfamily"/>
</dbReference>
<dbReference type="RefSeq" id="WP_145257664.1">
    <property type="nucleotide sequence ID" value="NZ_CP036279.1"/>
</dbReference>
<dbReference type="Gene3D" id="3.40.50.2300">
    <property type="match status" value="1"/>
</dbReference>
<dbReference type="SUPFAM" id="SSF55874">
    <property type="entry name" value="ATPase domain of HSP90 chaperone/DNA topoisomerase II/histidine kinase"/>
    <property type="match status" value="1"/>
</dbReference>
<accession>A0A518B205</accession>
<dbReference type="Pfam" id="PF02518">
    <property type="entry name" value="HATPase_c"/>
    <property type="match status" value="1"/>
</dbReference>
<dbReference type="OrthoDB" id="260274at2"/>
<evidence type="ECO:0000313" key="7">
    <source>
        <dbReference type="EMBL" id="QDU61020.1"/>
    </source>
</evidence>
<organism evidence="7 8">
    <name type="scientific">Kolteria novifilia</name>
    <dbReference type="NCBI Taxonomy" id="2527975"/>
    <lineage>
        <taxon>Bacteria</taxon>
        <taxon>Pseudomonadati</taxon>
        <taxon>Planctomycetota</taxon>
        <taxon>Planctomycetia</taxon>
        <taxon>Kolteriales</taxon>
        <taxon>Kolteriaceae</taxon>
        <taxon>Kolteria</taxon>
    </lineage>
</organism>
<evidence type="ECO:0000259" key="5">
    <source>
        <dbReference type="PROSITE" id="PS50109"/>
    </source>
</evidence>
<dbReference type="GO" id="GO:0000155">
    <property type="term" value="F:phosphorelay sensor kinase activity"/>
    <property type="evidence" value="ECO:0007669"/>
    <property type="project" value="TreeGrafter"/>
</dbReference>
<dbReference type="SUPFAM" id="SSF52172">
    <property type="entry name" value="CheY-like"/>
    <property type="match status" value="1"/>
</dbReference>
<dbReference type="InterPro" id="IPR004358">
    <property type="entry name" value="Sig_transdc_His_kin-like_C"/>
</dbReference>
<comment type="catalytic activity">
    <reaction evidence="1">
        <text>ATP + protein L-histidine = ADP + protein N-phospho-L-histidine.</text>
        <dbReference type="EC" id="2.7.13.3"/>
    </reaction>
</comment>
<evidence type="ECO:0000256" key="3">
    <source>
        <dbReference type="ARBA" id="ARBA00022553"/>
    </source>
</evidence>
<dbReference type="Pfam" id="PF00072">
    <property type="entry name" value="Response_reg"/>
    <property type="match status" value="1"/>
</dbReference>
<dbReference type="InterPro" id="IPR003594">
    <property type="entry name" value="HATPase_dom"/>
</dbReference>
<dbReference type="InterPro" id="IPR036890">
    <property type="entry name" value="HATPase_C_sf"/>
</dbReference>
<evidence type="ECO:0000256" key="4">
    <source>
        <dbReference type="PROSITE-ProRule" id="PRU00169"/>
    </source>
</evidence>
<dbReference type="InterPro" id="IPR005467">
    <property type="entry name" value="His_kinase_dom"/>
</dbReference>
<dbReference type="InterPro" id="IPR001789">
    <property type="entry name" value="Sig_transdc_resp-reg_receiver"/>
</dbReference>
<dbReference type="EC" id="2.7.13.3" evidence="2"/>
<keyword evidence="3 4" id="KW-0597">Phosphoprotein</keyword>
<gene>
    <name evidence="7" type="primary">czcR</name>
    <name evidence="7" type="ORF">Pan216_18730</name>
</gene>
<keyword evidence="8" id="KW-1185">Reference proteome</keyword>
<dbReference type="Gene3D" id="1.10.287.130">
    <property type="match status" value="1"/>
</dbReference>
<evidence type="ECO:0000259" key="6">
    <source>
        <dbReference type="PROSITE" id="PS50110"/>
    </source>
</evidence>
<dbReference type="AlphaFoldDB" id="A0A518B205"/>
<dbReference type="PROSITE" id="PS50110">
    <property type="entry name" value="RESPONSE_REGULATORY"/>
    <property type="match status" value="1"/>
</dbReference>
<dbReference type="PANTHER" id="PTHR43547">
    <property type="entry name" value="TWO-COMPONENT HISTIDINE KINASE"/>
    <property type="match status" value="1"/>
</dbReference>
<name>A0A518B205_9BACT</name>
<feature type="domain" description="Response regulatory" evidence="6">
    <location>
        <begin position="21"/>
        <end position="137"/>
    </location>
</feature>
<dbReference type="SMART" id="SM00387">
    <property type="entry name" value="HATPase_c"/>
    <property type="match status" value="1"/>
</dbReference>
<evidence type="ECO:0000256" key="2">
    <source>
        <dbReference type="ARBA" id="ARBA00012438"/>
    </source>
</evidence>
<evidence type="ECO:0000313" key="8">
    <source>
        <dbReference type="Proteomes" id="UP000317093"/>
    </source>
</evidence>
<dbReference type="PRINTS" id="PR00344">
    <property type="entry name" value="BCTRLSENSOR"/>
</dbReference>
<feature type="modified residue" description="4-aspartylphosphate" evidence="4">
    <location>
        <position position="70"/>
    </location>
</feature>
<dbReference type="SMART" id="SM00448">
    <property type="entry name" value="REC"/>
    <property type="match status" value="1"/>
</dbReference>
<dbReference type="EMBL" id="CP036279">
    <property type="protein sequence ID" value="QDU61020.1"/>
    <property type="molecule type" value="Genomic_DNA"/>
</dbReference>
<dbReference type="KEGG" id="knv:Pan216_18730"/>
<dbReference type="Gene3D" id="3.30.565.10">
    <property type="entry name" value="Histidine kinase-like ATPase, C-terminal domain"/>
    <property type="match status" value="1"/>
</dbReference>
<reference evidence="7 8" key="1">
    <citation type="submission" date="2019-02" db="EMBL/GenBank/DDBJ databases">
        <title>Deep-cultivation of Planctomycetes and their phenomic and genomic characterization uncovers novel biology.</title>
        <authorList>
            <person name="Wiegand S."/>
            <person name="Jogler M."/>
            <person name="Boedeker C."/>
            <person name="Pinto D."/>
            <person name="Vollmers J."/>
            <person name="Rivas-Marin E."/>
            <person name="Kohn T."/>
            <person name="Peeters S.H."/>
            <person name="Heuer A."/>
            <person name="Rast P."/>
            <person name="Oberbeckmann S."/>
            <person name="Bunk B."/>
            <person name="Jeske O."/>
            <person name="Meyerdierks A."/>
            <person name="Storesund J.E."/>
            <person name="Kallscheuer N."/>
            <person name="Luecker S."/>
            <person name="Lage O.M."/>
            <person name="Pohl T."/>
            <person name="Merkel B.J."/>
            <person name="Hornburger P."/>
            <person name="Mueller R.-W."/>
            <person name="Bruemmer F."/>
            <person name="Labrenz M."/>
            <person name="Spormann A.M."/>
            <person name="Op den Camp H."/>
            <person name="Overmann J."/>
            <person name="Amann R."/>
            <person name="Jetten M.S.M."/>
            <person name="Mascher T."/>
            <person name="Medema M.H."/>
            <person name="Devos D.P."/>
            <person name="Kaster A.-K."/>
            <person name="Ovreas L."/>
            <person name="Rohde M."/>
            <person name="Galperin M.Y."/>
            <person name="Jogler C."/>
        </authorList>
    </citation>
    <scope>NUCLEOTIDE SEQUENCE [LARGE SCALE GENOMIC DNA]</scope>
    <source>
        <strain evidence="7 8">Pan216</strain>
    </source>
</reference>
<evidence type="ECO:0000256" key="1">
    <source>
        <dbReference type="ARBA" id="ARBA00000085"/>
    </source>
</evidence>
<sequence>MQQQELKMFDLREQVGRDAAHVLIVDDEPINNLVLQETLNPLGFTTTVAENGRAALEAVDAQRPNLILLDVMMPVMDGFETCTRLKASKEAKPIPVLFLTALTDLESRVRAFEVGAADVLSKPFQEAELLARVSAHLRLYFQQQDLTHYADGLQEMVEQRTRMLIHSDRLVTLGTMSAKIIHEIQNPLTTVMGQLQLGKLALDSMRRIHAEPTPASKEAVLERIADVEESLGEAAEAAGRITSIADGLRRYARKGGQSHKGTAAPLAEIISRAIEIVRPRVRVAVSFDIDVQEGLMLRCDVQAMQQAFANLIVNSSDAIEPDHGTVSIKAWSENNLAVVDYRDDGPGIPEAIGERVFEPFFTTKDESRGTGLGMMIVSEIFRSHGGNIRLRQDVAKGAAFRITIAGLVGAVGKGPRPEPNKTSVR</sequence>
<proteinExistence type="predicted"/>
<protein>
    <recommendedName>
        <fullName evidence="2">histidine kinase</fullName>
        <ecNumber evidence="2">2.7.13.3</ecNumber>
    </recommendedName>
</protein>
<feature type="domain" description="Histidine kinase" evidence="5">
    <location>
        <begin position="179"/>
        <end position="408"/>
    </location>
</feature>
<dbReference type="PROSITE" id="PS50109">
    <property type="entry name" value="HIS_KIN"/>
    <property type="match status" value="1"/>
</dbReference>
<dbReference type="CDD" id="cd00075">
    <property type="entry name" value="HATPase"/>
    <property type="match status" value="1"/>
</dbReference>